<gene>
    <name evidence="1" type="ORF">AC529_05840</name>
</gene>
<sequence>MPVPPAAPLSPDWQLRVRTLDGGTAGAGVLVSPRHLLTCAHVVCAALGVFWEEEATPRPEEPVLLDAPRGGGTWQARATVLEDGWFVDRSPWDAAVLLLDRPAPAAPPEIRRCGPVDRPGRTVSMVGFTHDTAPAGVWSRATLVGQGGGRRFEYVQLDLESSTAARVVYGFSGSGVREDPGGALIGIVCQADHDETGLGVRGWMIPVEAVPDVWGRRAAPLSGASRRDPGPRAVHGLAVAVARTSTIAEPEARRAFYALLDARFRQRLNADAAPLFFADRLVRLALEHEQLEEVLETLEMLEEGSLSMRRVREAAEVLWGQ</sequence>
<dbReference type="STRING" id="665004.AC529_05840"/>
<protein>
    <recommendedName>
        <fullName evidence="3">Serine protease</fullName>
    </recommendedName>
</protein>
<dbReference type="Proteomes" id="UP000074382">
    <property type="component" value="Unassembled WGS sequence"/>
</dbReference>
<proteinExistence type="predicted"/>
<dbReference type="AlphaFoldDB" id="A0A147KJU8"/>
<dbReference type="Gene3D" id="2.40.10.10">
    <property type="entry name" value="Trypsin-like serine proteases"/>
    <property type="match status" value="2"/>
</dbReference>
<dbReference type="SUPFAM" id="SSF50494">
    <property type="entry name" value="Trypsin-like serine proteases"/>
    <property type="match status" value="1"/>
</dbReference>
<evidence type="ECO:0000313" key="2">
    <source>
        <dbReference type="Proteomes" id="UP000074382"/>
    </source>
</evidence>
<evidence type="ECO:0008006" key="3">
    <source>
        <dbReference type="Google" id="ProtNLM"/>
    </source>
</evidence>
<keyword evidence="2" id="KW-1185">Reference proteome</keyword>
<dbReference type="OrthoDB" id="3307525at2"/>
<dbReference type="EMBL" id="LGEM01000022">
    <property type="protein sequence ID" value="KUP97580.1"/>
    <property type="molecule type" value="Genomic_DNA"/>
</dbReference>
<organism evidence="1 2">
    <name type="scientific">Thermobifida cellulosilytica TB100</name>
    <dbReference type="NCBI Taxonomy" id="665004"/>
    <lineage>
        <taxon>Bacteria</taxon>
        <taxon>Bacillati</taxon>
        <taxon>Actinomycetota</taxon>
        <taxon>Actinomycetes</taxon>
        <taxon>Streptosporangiales</taxon>
        <taxon>Nocardiopsidaceae</taxon>
        <taxon>Thermobifida</taxon>
    </lineage>
</organism>
<comment type="caution">
    <text evidence="1">The sequence shown here is derived from an EMBL/GenBank/DDBJ whole genome shotgun (WGS) entry which is preliminary data.</text>
</comment>
<dbReference type="InterPro" id="IPR009003">
    <property type="entry name" value="Peptidase_S1_PA"/>
</dbReference>
<dbReference type="InterPro" id="IPR043504">
    <property type="entry name" value="Peptidase_S1_PA_chymotrypsin"/>
</dbReference>
<dbReference type="Pfam" id="PF13365">
    <property type="entry name" value="Trypsin_2"/>
    <property type="match status" value="1"/>
</dbReference>
<evidence type="ECO:0000313" key="1">
    <source>
        <dbReference type="EMBL" id="KUP97580.1"/>
    </source>
</evidence>
<name>A0A147KJU8_THECS</name>
<reference evidence="2" key="1">
    <citation type="journal article" date="2017" name="Acta Aliment.">
        <title>Plant polysaccharide degrading enzyme system of Thermpbifida cellulosilytica TB100 revealed by de novo genome project data.</title>
        <authorList>
            <person name="Toth A."/>
            <person name="Baka E."/>
            <person name="Luzics S."/>
            <person name="Bata-Vidacs I."/>
            <person name="Nagy I."/>
            <person name="Balint B."/>
            <person name="Herceg R."/>
            <person name="Olasz F."/>
            <person name="Wilk T."/>
            <person name="Nagy T."/>
            <person name="Kriszt B."/>
            <person name="Nagy I."/>
            <person name="Kukolya J."/>
        </authorList>
    </citation>
    <scope>NUCLEOTIDE SEQUENCE [LARGE SCALE GENOMIC DNA]</scope>
    <source>
        <strain evidence="2">TB100</strain>
    </source>
</reference>
<accession>A0A147KJU8</accession>
<dbReference type="PATRIC" id="fig|665004.4.peg.764"/>